<evidence type="ECO:0000256" key="8">
    <source>
        <dbReference type="ARBA" id="ARBA00048336"/>
    </source>
</evidence>
<sequence>MKMLYVLSPPRTPPPSPWTSMRDSSPSSCPSSNSNSSSSINSSCSYASSQSERRCGDGGSNQRDVSSTYPLRGGVSTNGRRGSTDISSNLLRKKDISTNLLREDNISTNLLRGEDTSTRRRSAGVSTNDYFQRSPISTFPGDAMSRKGFTSSLSAGRLPLLDGREKICPSAKIMPGIRVSQSEKSFGRSLEPGYSLRCSQSERRCDGRDSTLSVPRPGRGNTVPEIVAGGKQSKATRNWLKAIEKANARGAVASPAGNYGPAREAIDARGARLPGGNFPSTELPVSHGAEESVPAGGWECARKGSEGEREAPPRRFTKTVKCRLKRKDSGTGTSTEDEETSKPSSRSLSECYFAVPLPFNPHPPRVSSPSSDIQKHLQSMFGVLRPQETLKMAVKLESVHPDRTRYLVVVSCDEQGDESCLLGIDCNQTTTVGLVLRVLADTSITLDGDGGFSVCVCGRQHIFKPVSVQAMWSALQSLHKVSSVARDKNYFLNGGSHEWVSHYEAKIASDRSCLNEWHAMDSLESRRPPSPDSLRDKPSQRDETEKIIRSTLKEIIMSVDLDEVTSKYIRSRLEDIMDSDLGEYKSFIDQCKHPRRMFSVSTSWNKTLCDFRSGNGVPYACNCNIIEGGVKSRVYALEANAHPHDGAPPQPSLLSQQIASTVTSMDKKSPPRPRQPISTNTTGSPLIYWLIHLDSLEHILLSNSILFFNSIYSYSIYRVCHILNVTREIDNFFPGIFDYCNIRVYDDDKTDLLKHWDNTYKYITSAKNQGSKVLVHCKMGISRSASVVIAYAMKAYNWDLTRAMAHVRQKRNCIKPNANFITQLETYQGILDAMKNREKLQRSKSETNLKCNVAVSTRGTSSGGHSQKLEPISSSVLSYAEQGRLDFKSFGNFVETVPDRTDLNNQAGNKLDVRVDIREVGGLKADTCDTVRSQDDNVFETQGERNFTPGSTVPRGFNRVNENPNRVNSRLENPAGNESRTHDLTATHPPHTLPVVRKCVHKQAHAQTKSPATEHKKSVKKIVGKFEQKSDNENRRGNEQCIADSVSESRRGTNESRRGNEPCIADGVQDNRRGNVVDSFMKYIDDISVREKGAGAVLPLLVVDAARGREGEGEPRLTTANAPPIYNTM</sequence>
<evidence type="ECO:0000313" key="13">
    <source>
        <dbReference type="Proteomes" id="UP000079169"/>
    </source>
</evidence>
<evidence type="ECO:0000256" key="7">
    <source>
        <dbReference type="ARBA" id="ARBA00023212"/>
    </source>
</evidence>
<dbReference type="Proteomes" id="UP000079169">
    <property type="component" value="Unplaced"/>
</dbReference>
<keyword evidence="5" id="KW-0378">Hydrolase</keyword>
<dbReference type="GO" id="GO:0005856">
    <property type="term" value="C:cytoskeleton"/>
    <property type="evidence" value="ECO:0007669"/>
    <property type="project" value="UniProtKB-SubCell"/>
</dbReference>
<feature type="region of interest" description="Disordered" evidence="9">
    <location>
        <begin position="941"/>
        <end position="990"/>
    </location>
</feature>
<dbReference type="InterPro" id="IPR016130">
    <property type="entry name" value="Tyr_Pase_AS"/>
</dbReference>
<dbReference type="Pfam" id="PF08766">
    <property type="entry name" value="DEK_C"/>
    <property type="match status" value="1"/>
</dbReference>
<feature type="compositionally biased region" description="Basic residues" evidence="9">
    <location>
        <begin position="315"/>
        <end position="326"/>
    </location>
</feature>
<dbReference type="PROSITE" id="PS50056">
    <property type="entry name" value="TYR_PHOSPHATASE_2"/>
    <property type="match status" value="1"/>
</dbReference>
<evidence type="ECO:0000256" key="9">
    <source>
        <dbReference type="SAM" id="MobiDB-lite"/>
    </source>
</evidence>
<dbReference type="InterPro" id="IPR014876">
    <property type="entry name" value="DEK_C"/>
</dbReference>
<dbReference type="Pfam" id="PF23040">
    <property type="entry name" value="PH_SSH1-like_1st"/>
    <property type="match status" value="1"/>
</dbReference>
<dbReference type="EC" id="3.1.3.16" evidence="3"/>
<dbReference type="Gene3D" id="3.90.190.10">
    <property type="entry name" value="Protein tyrosine phosphatase superfamily"/>
    <property type="match status" value="1"/>
</dbReference>
<feature type="compositionally biased region" description="Basic and acidic residues" evidence="9">
    <location>
        <begin position="300"/>
        <end position="313"/>
    </location>
</feature>
<dbReference type="STRING" id="121845.A0A3Q0IZM8"/>
<evidence type="ECO:0000259" key="12">
    <source>
        <dbReference type="PROSITE" id="PS51998"/>
    </source>
</evidence>
<dbReference type="GO" id="GO:0004722">
    <property type="term" value="F:protein serine/threonine phosphatase activity"/>
    <property type="evidence" value="ECO:0007669"/>
    <property type="project" value="UniProtKB-EC"/>
</dbReference>
<dbReference type="InterPro" id="IPR043588">
    <property type="entry name" value="SSH-N"/>
</dbReference>
<dbReference type="GO" id="GO:0003779">
    <property type="term" value="F:actin binding"/>
    <property type="evidence" value="ECO:0007669"/>
    <property type="project" value="InterPro"/>
</dbReference>
<evidence type="ECO:0000256" key="3">
    <source>
        <dbReference type="ARBA" id="ARBA00013081"/>
    </source>
</evidence>
<dbReference type="RefSeq" id="XP_026679910.1">
    <property type="nucleotide sequence ID" value="XM_026824109.1"/>
</dbReference>
<evidence type="ECO:0000256" key="2">
    <source>
        <dbReference type="ARBA" id="ARBA00009580"/>
    </source>
</evidence>
<keyword evidence="13" id="KW-1185">Reference proteome</keyword>
<dbReference type="InterPro" id="IPR000340">
    <property type="entry name" value="Dual-sp_phosphatase_cat-dom"/>
</dbReference>
<dbReference type="PROSITE" id="PS00383">
    <property type="entry name" value="TYR_PHOSPHATASE_1"/>
    <property type="match status" value="1"/>
</dbReference>
<feature type="region of interest" description="Disordered" evidence="9">
    <location>
        <begin position="1"/>
        <end position="86"/>
    </location>
</feature>
<gene>
    <name evidence="14" type="primary">LOC103509928</name>
</gene>
<feature type="compositionally biased region" description="Low complexity" evidence="9">
    <location>
        <begin position="18"/>
        <end position="50"/>
    </location>
</feature>
<feature type="region of interest" description="Disordered" evidence="9">
    <location>
        <begin position="205"/>
        <end position="226"/>
    </location>
</feature>
<dbReference type="AlphaFoldDB" id="A0A3Q0IZM8"/>
<dbReference type="CTD" id="42986"/>
<keyword evidence="6" id="KW-0904">Protein phosphatase</keyword>
<dbReference type="InterPro" id="IPR043587">
    <property type="entry name" value="Phosphatase_SSH-like"/>
</dbReference>
<evidence type="ECO:0000259" key="11">
    <source>
        <dbReference type="PROSITE" id="PS50056"/>
    </source>
</evidence>
<dbReference type="GeneID" id="103509928"/>
<feature type="compositionally biased region" description="Basic and acidic residues" evidence="9">
    <location>
        <begin position="1026"/>
        <end position="1038"/>
    </location>
</feature>
<dbReference type="PROSITE" id="PS51998">
    <property type="entry name" value="DEK_C"/>
    <property type="match status" value="1"/>
</dbReference>
<dbReference type="Gene3D" id="1.10.10.60">
    <property type="entry name" value="Homeodomain-like"/>
    <property type="match status" value="1"/>
</dbReference>
<feature type="domain" description="DEK-C" evidence="12">
    <location>
        <begin position="542"/>
        <end position="597"/>
    </location>
</feature>
<dbReference type="SMART" id="SM00195">
    <property type="entry name" value="DSPc"/>
    <property type="match status" value="1"/>
</dbReference>
<dbReference type="PaxDb" id="121845-A0A3Q0IZM8"/>
<feature type="region of interest" description="Disordered" evidence="9">
    <location>
        <begin position="523"/>
        <end position="543"/>
    </location>
</feature>
<dbReference type="PANTHER" id="PTHR45864">
    <property type="entry name" value="SLINGSHOT PROTEIN PHOSPHATASE HOMOLOG"/>
    <property type="match status" value="1"/>
</dbReference>
<dbReference type="Pfam" id="PF00782">
    <property type="entry name" value="DSPc"/>
    <property type="match status" value="1"/>
</dbReference>
<proteinExistence type="inferred from homology"/>
<evidence type="ECO:0000256" key="4">
    <source>
        <dbReference type="ARBA" id="ARBA00022490"/>
    </source>
</evidence>
<keyword evidence="4" id="KW-0963">Cytoplasm</keyword>
<feature type="compositionally biased region" description="Polar residues" evidence="9">
    <location>
        <begin position="960"/>
        <end position="971"/>
    </location>
</feature>
<dbReference type="PROSITE" id="PS50054">
    <property type="entry name" value="TYR_PHOSPHATASE_DUAL"/>
    <property type="match status" value="1"/>
</dbReference>
<protein>
    <recommendedName>
        <fullName evidence="3">protein-serine/threonine phosphatase</fullName>
        <ecNumber evidence="3">3.1.3.16</ecNumber>
    </recommendedName>
</protein>
<dbReference type="KEGG" id="dci:103509928"/>
<evidence type="ECO:0000256" key="5">
    <source>
        <dbReference type="ARBA" id="ARBA00022801"/>
    </source>
</evidence>
<comment type="subcellular location">
    <subcellularLocation>
        <location evidence="1">Cytoplasm</location>
        <location evidence="1">Cytoskeleton</location>
    </subcellularLocation>
</comment>
<feature type="domain" description="Tyrosine specific protein phosphatases" evidence="11">
    <location>
        <begin position="754"/>
        <end position="811"/>
    </location>
</feature>
<evidence type="ECO:0000259" key="10">
    <source>
        <dbReference type="PROSITE" id="PS50054"/>
    </source>
</evidence>
<comment type="catalytic activity">
    <reaction evidence="8">
        <text>O-phospho-L-threonyl-[protein] + H2O = L-threonyl-[protein] + phosphate</text>
        <dbReference type="Rhea" id="RHEA:47004"/>
        <dbReference type="Rhea" id="RHEA-COMP:11060"/>
        <dbReference type="Rhea" id="RHEA-COMP:11605"/>
        <dbReference type="ChEBI" id="CHEBI:15377"/>
        <dbReference type="ChEBI" id="CHEBI:30013"/>
        <dbReference type="ChEBI" id="CHEBI:43474"/>
        <dbReference type="ChEBI" id="CHEBI:61977"/>
        <dbReference type="EC" id="3.1.3.16"/>
    </reaction>
</comment>
<dbReference type="InterPro" id="IPR020422">
    <property type="entry name" value="TYR_PHOSPHATASE_DUAL_dom"/>
</dbReference>
<reference evidence="14" key="1">
    <citation type="submission" date="2025-08" db="UniProtKB">
        <authorList>
            <consortium name="RefSeq"/>
        </authorList>
    </citation>
    <scope>IDENTIFICATION</scope>
</reference>
<feature type="compositionally biased region" description="Polar residues" evidence="9">
    <location>
        <begin position="60"/>
        <end position="86"/>
    </location>
</feature>
<organism evidence="13 14">
    <name type="scientific">Diaphorina citri</name>
    <name type="common">Asian citrus psyllid</name>
    <dbReference type="NCBI Taxonomy" id="121845"/>
    <lineage>
        <taxon>Eukaryota</taxon>
        <taxon>Metazoa</taxon>
        <taxon>Ecdysozoa</taxon>
        <taxon>Arthropoda</taxon>
        <taxon>Hexapoda</taxon>
        <taxon>Insecta</taxon>
        <taxon>Pterygota</taxon>
        <taxon>Neoptera</taxon>
        <taxon>Paraneoptera</taxon>
        <taxon>Hemiptera</taxon>
        <taxon>Sternorrhyncha</taxon>
        <taxon>Psylloidea</taxon>
        <taxon>Psyllidae</taxon>
        <taxon>Diaphorininae</taxon>
        <taxon>Diaphorina</taxon>
    </lineage>
</organism>
<comment type="similarity">
    <text evidence="2">Belongs to the protein-tyrosine phosphatase family.</text>
</comment>
<feature type="region of interest" description="Disordered" evidence="9">
    <location>
        <begin position="271"/>
        <end position="347"/>
    </location>
</feature>
<evidence type="ECO:0000256" key="6">
    <source>
        <dbReference type="ARBA" id="ARBA00022912"/>
    </source>
</evidence>
<keyword evidence="7" id="KW-0206">Cytoskeleton</keyword>
<accession>A0A3Q0IZM8</accession>
<evidence type="ECO:0000256" key="1">
    <source>
        <dbReference type="ARBA" id="ARBA00004245"/>
    </source>
</evidence>
<dbReference type="InterPro" id="IPR000387">
    <property type="entry name" value="Tyr_Pase_dom"/>
</dbReference>
<dbReference type="SUPFAM" id="SSF52799">
    <property type="entry name" value="(Phosphotyrosine protein) phosphatases II"/>
    <property type="match status" value="1"/>
</dbReference>
<dbReference type="InterPro" id="IPR029021">
    <property type="entry name" value="Prot-tyrosine_phosphatase-like"/>
</dbReference>
<name>A0A3Q0IZM8_DIACI</name>
<dbReference type="PANTHER" id="PTHR45864:SF2">
    <property type="entry name" value="PROTEIN PHOSPHATASE SLINGSHOT"/>
    <property type="match status" value="1"/>
</dbReference>
<dbReference type="GO" id="GO:0030837">
    <property type="term" value="P:negative regulation of actin filament polymerization"/>
    <property type="evidence" value="ECO:0007669"/>
    <property type="project" value="InterPro"/>
</dbReference>
<feature type="domain" description="Tyrosine-protein phosphatase" evidence="10">
    <location>
        <begin position="690"/>
        <end position="833"/>
    </location>
</feature>
<evidence type="ECO:0000313" key="14">
    <source>
        <dbReference type="RefSeq" id="XP_026679910.1"/>
    </source>
</evidence>
<feature type="region of interest" description="Disordered" evidence="9">
    <location>
        <begin position="1026"/>
        <end position="1068"/>
    </location>
</feature>
<feature type="compositionally biased region" description="Basic and acidic residues" evidence="9">
    <location>
        <begin position="1047"/>
        <end position="1060"/>
    </location>
</feature>
<dbReference type="FunFam" id="3.90.190.10:FF:000004">
    <property type="entry name" value="Protein phosphatase Slingshot homolog 2"/>
    <property type="match status" value="1"/>
</dbReference>